<dbReference type="Pfam" id="PF07732">
    <property type="entry name" value="Cu-oxidase_3"/>
    <property type="match status" value="1"/>
</dbReference>
<accession>I4DAG9</accession>
<dbReference type="AlphaFoldDB" id="I4DAG9"/>
<dbReference type="HOGENOM" id="CLU_064932_0_0_9"/>
<keyword evidence="4" id="KW-1185">Reference proteome</keyword>
<reference evidence="3 4" key="1">
    <citation type="journal article" date="2012" name="J. Bacteriol.">
        <title>Complete genome sequences of Desulfosporosinus orientis DSM765T, Desulfosporosinus youngiae DSM17734T, Desulfosporosinus meridiei DSM13257T, and Desulfosporosinus acidiphilus DSM22704T.</title>
        <authorList>
            <person name="Pester M."/>
            <person name="Brambilla E."/>
            <person name="Alazard D."/>
            <person name="Rattei T."/>
            <person name="Weinmaier T."/>
            <person name="Han J."/>
            <person name="Lucas S."/>
            <person name="Lapidus A."/>
            <person name="Cheng J.F."/>
            <person name="Goodwin L."/>
            <person name="Pitluck S."/>
            <person name="Peters L."/>
            <person name="Ovchinnikova G."/>
            <person name="Teshima H."/>
            <person name="Detter J.C."/>
            <person name="Han C.S."/>
            <person name="Tapia R."/>
            <person name="Land M.L."/>
            <person name="Hauser L."/>
            <person name="Kyrpides N.C."/>
            <person name="Ivanova N.N."/>
            <person name="Pagani I."/>
            <person name="Huntmann M."/>
            <person name="Wei C.L."/>
            <person name="Davenport K.W."/>
            <person name="Daligault H."/>
            <person name="Chain P.S."/>
            <person name="Chen A."/>
            <person name="Mavromatis K."/>
            <person name="Markowitz V."/>
            <person name="Szeto E."/>
            <person name="Mikhailova N."/>
            <person name="Pati A."/>
            <person name="Wagner M."/>
            <person name="Woyke T."/>
            <person name="Ollivier B."/>
            <person name="Klenk H.P."/>
            <person name="Spring S."/>
            <person name="Loy A."/>
        </authorList>
    </citation>
    <scope>NUCLEOTIDE SEQUENCE [LARGE SCALE GENOMIC DNA]</scope>
    <source>
        <strain evidence="4">DSM 22704 / JCM 16185 / SJ4</strain>
    </source>
</reference>
<dbReference type="EMBL" id="CP003639">
    <property type="protein sequence ID" value="AFM42793.1"/>
    <property type="molecule type" value="Genomic_DNA"/>
</dbReference>
<evidence type="ECO:0000259" key="2">
    <source>
        <dbReference type="Pfam" id="PF07732"/>
    </source>
</evidence>
<dbReference type="Proteomes" id="UP000002892">
    <property type="component" value="Chromosome"/>
</dbReference>
<name>I4DAG9_DESAJ</name>
<dbReference type="GO" id="GO:0005507">
    <property type="term" value="F:copper ion binding"/>
    <property type="evidence" value="ECO:0007669"/>
    <property type="project" value="InterPro"/>
</dbReference>
<evidence type="ECO:0000259" key="1">
    <source>
        <dbReference type="Pfam" id="PF07731"/>
    </source>
</evidence>
<dbReference type="InterPro" id="IPR011706">
    <property type="entry name" value="Cu-oxidase_C"/>
</dbReference>
<feature type="domain" description="Plastocyanin-like" evidence="2">
    <location>
        <begin position="38"/>
        <end position="142"/>
    </location>
</feature>
<protein>
    <submittedName>
        <fullName evidence="3">Putative multicopper oxidase</fullName>
    </submittedName>
</protein>
<dbReference type="Pfam" id="PF07731">
    <property type="entry name" value="Cu-oxidase_2"/>
    <property type="match status" value="1"/>
</dbReference>
<dbReference type="Gene3D" id="2.60.40.420">
    <property type="entry name" value="Cupredoxins - blue copper proteins"/>
    <property type="match status" value="2"/>
</dbReference>
<dbReference type="InterPro" id="IPR045087">
    <property type="entry name" value="Cu-oxidase_fam"/>
</dbReference>
<dbReference type="PANTHER" id="PTHR11709">
    <property type="entry name" value="MULTI-COPPER OXIDASE"/>
    <property type="match status" value="1"/>
</dbReference>
<dbReference type="GO" id="GO:0016491">
    <property type="term" value="F:oxidoreductase activity"/>
    <property type="evidence" value="ECO:0007669"/>
    <property type="project" value="UniProtKB-KW"/>
</dbReference>
<dbReference type="InterPro" id="IPR011707">
    <property type="entry name" value="Cu-oxidase-like_N"/>
</dbReference>
<dbReference type="eggNOG" id="COG2132">
    <property type="taxonomic scope" value="Bacteria"/>
</dbReference>
<dbReference type="CDD" id="cd13860">
    <property type="entry name" value="CuRO_1_2dMco_1"/>
    <property type="match status" value="1"/>
</dbReference>
<dbReference type="STRING" id="646529.Desaci_3917"/>
<dbReference type="KEGG" id="dai:Desaci_3917"/>
<proteinExistence type="predicted"/>
<gene>
    <name evidence="3" type="ordered locus">Desaci_3917</name>
</gene>
<dbReference type="SUPFAM" id="SSF49503">
    <property type="entry name" value="Cupredoxins"/>
    <property type="match status" value="2"/>
</dbReference>
<dbReference type="CDD" id="cd04202">
    <property type="entry name" value="CuRO_D2_2dMcoN_like"/>
    <property type="match status" value="1"/>
</dbReference>
<dbReference type="InterPro" id="IPR008972">
    <property type="entry name" value="Cupredoxin"/>
</dbReference>
<sequence length="296" mass="33445">MVISPDLPSIPFIMKNGVKYFELIAQPVQREILPGLYINAWGYNGSTPGPTIHVHTGDYVNIRVYNRLPESTSVHWHGLDVPNVMDGAPGMTSSPEIGPGNYFDYQFQVTNPPGTHMYHAHMDAMRQEMMGLQGGLIILEPNELGRIHRDYFLMFQEFHVDKQPMRGYTPGVYDLDPHNMDYNFFTINGRCFPNTKPLEVCTGENVRIRLSNAMETAHPIHLHGHQFYVTASDGNTISPGQRLLKNNILVASGDTWDIEFLANNPGQWPLHCHIPHHMTNNMSKSGGGMMTTVLYR</sequence>
<evidence type="ECO:0000313" key="4">
    <source>
        <dbReference type="Proteomes" id="UP000002892"/>
    </source>
</evidence>
<evidence type="ECO:0000313" key="3">
    <source>
        <dbReference type="EMBL" id="AFM42793.1"/>
    </source>
</evidence>
<organism evidence="3 4">
    <name type="scientific">Desulfosporosinus acidiphilus (strain DSM 22704 / JCM 16185 / SJ4)</name>
    <dbReference type="NCBI Taxonomy" id="646529"/>
    <lineage>
        <taxon>Bacteria</taxon>
        <taxon>Bacillati</taxon>
        <taxon>Bacillota</taxon>
        <taxon>Clostridia</taxon>
        <taxon>Eubacteriales</taxon>
        <taxon>Desulfitobacteriaceae</taxon>
        <taxon>Desulfosporosinus</taxon>
    </lineage>
</organism>
<dbReference type="OrthoDB" id="9757546at2"/>
<feature type="domain" description="Plastocyanin-like" evidence="1">
    <location>
        <begin position="170"/>
        <end position="283"/>
    </location>
</feature>